<reference evidence="1 2" key="1">
    <citation type="submission" date="2015-11" db="EMBL/GenBank/DDBJ databases">
        <authorList>
            <consortium name="Pathogen Informatics"/>
        </authorList>
    </citation>
    <scope>NUCLEOTIDE SEQUENCE [LARGE SCALE GENOMIC DNA]</scope>
    <source>
        <strain evidence="1 2">007A-0283</strain>
    </source>
</reference>
<gene>
    <name evidence="1" type="ORF">ERS739223_00949</name>
</gene>
<dbReference type="AlphaFoldDB" id="A0A9W5ARX1"/>
<evidence type="ECO:0000313" key="2">
    <source>
        <dbReference type="Proteomes" id="UP000052245"/>
    </source>
</evidence>
<sequence>MKKIIYMYFGTMTENLYKALCIDAFIKNNILVELIDLNELFFNYQPSKVEKYDIKSIQTYEELEKYLSINNDGDNLFNIQFLYETRFFKFFRLITKYKCNVSIFEIGTLPNIGTKENFIERIKMPLRTSRRFLEIIFDKIIYRVGLVNIDYKVNFVAGKLAYDIAKYRKPKYIININYIDYEKFKQMKVDHSSMRYLKPEKKYFVFLDIYLIGHEDFKFTNKTDKFDNLRYLNSLNSFFDKLEKQFNVDIIIAAHPKSNYIGNEFEHRKIIKNMTDELVYSADLIISHHSTSISFAILNKLPIIFLSTNNIYKTYTNIFLLTKKISSILGMPFINLDDDYSIVLEDIDKEKYNIYKYNYLTSKESEMYTNERIIKQWLKSSNIF</sequence>
<evidence type="ECO:0000313" key="1">
    <source>
        <dbReference type="EMBL" id="CUU82304.1"/>
    </source>
</evidence>
<dbReference type="Proteomes" id="UP000052245">
    <property type="component" value="Unassembled WGS sequence"/>
</dbReference>
<name>A0A9W5ARX1_CAMHY</name>
<protein>
    <submittedName>
        <fullName evidence="1">Uncharacterized protein</fullName>
    </submittedName>
</protein>
<dbReference type="RefSeq" id="WP_059434246.1">
    <property type="nucleotide sequence ID" value="NZ_FAUY01000001.1"/>
</dbReference>
<dbReference type="EMBL" id="FAVC01000002">
    <property type="protein sequence ID" value="CUU82304.1"/>
    <property type="molecule type" value="Genomic_DNA"/>
</dbReference>
<comment type="caution">
    <text evidence="1">The sequence shown here is derived from an EMBL/GenBank/DDBJ whole genome shotgun (WGS) entry which is preliminary data.</text>
</comment>
<accession>A0A9W5ARX1</accession>
<organism evidence="1 2">
    <name type="scientific">Campylobacter hyointestinalis subsp. hyointestinalis</name>
    <dbReference type="NCBI Taxonomy" id="91352"/>
    <lineage>
        <taxon>Bacteria</taxon>
        <taxon>Pseudomonadati</taxon>
        <taxon>Campylobacterota</taxon>
        <taxon>Epsilonproteobacteria</taxon>
        <taxon>Campylobacterales</taxon>
        <taxon>Campylobacteraceae</taxon>
        <taxon>Campylobacter</taxon>
    </lineage>
</organism>
<proteinExistence type="predicted"/>